<evidence type="ECO:0000256" key="3">
    <source>
        <dbReference type="ARBA" id="ARBA00022840"/>
    </source>
</evidence>
<dbReference type="EMBL" id="VFPQ01000001">
    <property type="protein sequence ID" value="TQM76662.1"/>
    <property type="molecule type" value="Genomic_DNA"/>
</dbReference>
<keyword evidence="2" id="KW-0547">Nucleotide-binding</keyword>
<evidence type="ECO:0000313" key="6">
    <source>
        <dbReference type="Proteomes" id="UP000319213"/>
    </source>
</evidence>
<evidence type="ECO:0000256" key="2">
    <source>
        <dbReference type="ARBA" id="ARBA00022741"/>
    </source>
</evidence>
<dbReference type="InterPro" id="IPR009080">
    <property type="entry name" value="tRNAsynth_Ia_anticodon-bd"/>
</dbReference>
<dbReference type="GO" id="GO:0006420">
    <property type="term" value="P:arginyl-tRNA aminoacylation"/>
    <property type="evidence" value="ECO:0007669"/>
    <property type="project" value="InterPro"/>
</dbReference>
<keyword evidence="5" id="KW-0030">Aminoacyl-tRNA synthetase</keyword>
<dbReference type="Gene3D" id="1.10.730.10">
    <property type="entry name" value="Isoleucyl-tRNA Synthetase, Domain 1"/>
    <property type="match status" value="1"/>
</dbReference>
<evidence type="ECO:0000313" key="5">
    <source>
        <dbReference type="EMBL" id="TQM76662.1"/>
    </source>
</evidence>
<keyword evidence="3" id="KW-0067">ATP-binding</keyword>
<dbReference type="OrthoDB" id="9803211at2"/>
<evidence type="ECO:0000256" key="1">
    <source>
        <dbReference type="ARBA" id="ARBA00022598"/>
    </source>
</evidence>
<keyword evidence="6" id="KW-1185">Reference proteome</keyword>
<protein>
    <submittedName>
        <fullName evidence="5">Arginyl-tRNA synthetase</fullName>
    </submittedName>
</protein>
<organism evidence="5 6">
    <name type="scientific">Thermopolyspora flexuosa</name>
    <dbReference type="NCBI Taxonomy" id="103836"/>
    <lineage>
        <taxon>Bacteria</taxon>
        <taxon>Bacillati</taxon>
        <taxon>Actinomycetota</taxon>
        <taxon>Actinomycetes</taxon>
        <taxon>Streptosporangiales</taxon>
        <taxon>Streptosporangiaceae</taxon>
        <taxon>Thermopolyspora</taxon>
    </lineage>
</organism>
<feature type="domain" description="DALR anticodon binding" evidence="4">
    <location>
        <begin position="114"/>
        <end position="230"/>
    </location>
</feature>
<evidence type="ECO:0000259" key="4">
    <source>
        <dbReference type="SMART" id="SM00836"/>
    </source>
</evidence>
<proteinExistence type="predicted"/>
<dbReference type="SMART" id="SM00836">
    <property type="entry name" value="DALR_1"/>
    <property type="match status" value="1"/>
</dbReference>
<dbReference type="Proteomes" id="UP000319213">
    <property type="component" value="Unassembled WGS sequence"/>
</dbReference>
<sequence>MATPERLGEILGEVPAPRGSWRHEAVYASAAALRAPERGEQLAARLREVPGVREVTTAPDGMLLITVDSPGEVVRDLAAGAPGLPAAPDAARPGRSAVRWPDLPRTWDNPGFVVRYAHARAVAVQRWAARLGVPETGFDPAVLTAPPDRAAVRVLAEWPSRCRRPGRDHGPYLERLALAYHDAHERAPAVPRGDEPVTPVHVARVWLARAVRAVLAAGLAALGETPPARI</sequence>
<accession>A0A543J1G4</accession>
<gene>
    <name evidence="5" type="ORF">FHX40_3407</name>
</gene>
<dbReference type="GO" id="GO:0004814">
    <property type="term" value="F:arginine-tRNA ligase activity"/>
    <property type="evidence" value="ECO:0007669"/>
    <property type="project" value="InterPro"/>
</dbReference>
<dbReference type="AlphaFoldDB" id="A0A543J1G4"/>
<dbReference type="InterPro" id="IPR008909">
    <property type="entry name" value="DALR_anticod-bd"/>
</dbReference>
<keyword evidence="1" id="KW-0436">Ligase</keyword>
<name>A0A543J1G4_9ACTN</name>
<comment type="caution">
    <text evidence="5">The sequence shown here is derived from an EMBL/GenBank/DDBJ whole genome shotgun (WGS) entry which is preliminary data.</text>
</comment>
<dbReference type="GO" id="GO:0005524">
    <property type="term" value="F:ATP binding"/>
    <property type="evidence" value="ECO:0007669"/>
    <property type="project" value="UniProtKB-KW"/>
</dbReference>
<reference evidence="5 6" key="1">
    <citation type="submission" date="2019-06" db="EMBL/GenBank/DDBJ databases">
        <title>Sequencing the genomes of 1000 actinobacteria strains.</title>
        <authorList>
            <person name="Klenk H.-P."/>
        </authorList>
    </citation>
    <scope>NUCLEOTIDE SEQUENCE [LARGE SCALE GENOMIC DNA]</scope>
    <source>
        <strain evidence="5 6">DSM 43186</strain>
    </source>
</reference>
<dbReference type="RefSeq" id="WP_142260510.1">
    <property type="nucleotide sequence ID" value="NZ_BMPV01000005.1"/>
</dbReference>
<dbReference type="SUPFAM" id="SSF47323">
    <property type="entry name" value="Anticodon-binding domain of a subclass of class I aminoacyl-tRNA synthetases"/>
    <property type="match status" value="1"/>
</dbReference>